<evidence type="ECO:0000313" key="13">
    <source>
        <dbReference type="Proteomes" id="UP000294513"/>
    </source>
</evidence>
<dbReference type="SUPFAM" id="SSF53335">
    <property type="entry name" value="S-adenosyl-L-methionine-dependent methyltransferases"/>
    <property type="match status" value="1"/>
</dbReference>
<dbReference type="Gene3D" id="3.40.50.150">
    <property type="entry name" value="Vaccinia Virus protein VP39"/>
    <property type="match status" value="1"/>
</dbReference>
<dbReference type="Proteomes" id="UP000294513">
    <property type="component" value="Unassembled WGS sequence"/>
</dbReference>
<dbReference type="GO" id="GO:0032259">
    <property type="term" value="P:methylation"/>
    <property type="evidence" value="ECO:0007669"/>
    <property type="project" value="UniProtKB-KW"/>
</dbReference>
<evidence type="ECO:0000256" key="8">
    <source>
        <dbReference type="ARBA" id="ARBA00022691"/>
    </source>
</evidence>
<evidence type="ECO:0000256" key="1">
    <source>
        <dbReference type="ARBA" id="ARBA00004496"/>
    </source>
</evidence>
<evidence type="ECO:0000256" key="5">
    <source>
        <dbReference type="ARBA" id="ARBA00022490"/>
    </source>
</evidence>
<comment type="similarity">
    <text evidence="2">Belongs to the methyltransferase superfamily. L-isoaspartyl/D-aspartyl protein methyltransferase family.</text>
</comment>
<evidence type="ECO:0000256" key="10">
    <source>
        <dbReference type="ARBA" id="ARBA00031323"/>
    </source>
</evidence>
<dbReference type="AlphaFoldDB" id="A0A4R5C4H2"/>
<proteinExistence type="inferred from homology"/>
<keyword evidence="6 12" id="KW-0489">Methyltransferase</keyword>
<gene>
    <name evidence="12" type="ORF">E1298_09225</name>
</gene>
<evidence type="ECO:0000313" key="12">
    <source>
        <dbReference type="EMBL" id="TDD93499.1"/>
    </source>
</evidence>
<reference evidence="12 13" key="1">
    <citation type="submission" date="2019-03" db="EMBL/GenBank/DDBJ databases">
        <title>Draft genome sequences of novel Actinobacteria.</title>
        <authorList>
            <person name="Sahin N."/>
            <person name="Ay H."/>
            <person name="Saygin H."/>
        </authorList>
    </citation>
    <scope>NUCLEOTIDE SEQUENCE [LARGE SCALE GENOMIC DNA]</scope>
    <source>
        <strain evidence="12 13">H3C3</strain>
    </source>
</reference>
<comment type="caution">
    <text evidence="12">The sequence shown here is derived from an EMBL/GenBank/DDBJ whole genome shotgun (WGS) entry which is preliminary data.</text>
</comment>
<dbReference type="PANTHER" id="PTHR11579">
    <property type="entry name" value="PROTEIN-L-ISOASPARTATE O-METHYLTRANSFERASE"/>
    <property type="match status" value="1"/>
</dbReference>
<evidence type="ECO:0000256" key="3">
    <source>
        <dbReference type="ARBA" id="ARBA00011890"/>
    </source>
</evidence>
<dbReference type="EMBL" id="SMKU01000030">
    <property type="protein sequence ID" value="TDD93499.1"/>
    <property type="molecule type" value="Genomic_DNA"/>
</dbReference>
<keyword evidence="8" id="KW-0949">S-adenosyl-L-methionine</keyword>
<keyword evidence="5" id="KW-0963">Cytoplasm</keyword>
<evidence type="ECO:0000256" key="7">
    <source>
        <dbReference type="ARBA" id="ARBA00022679"/>
    </source>
</evidence>
<evidence type="ECO:0000256" key="6">
    <source>
        <dbReference type="ARBA" id="ARBA00022603"/>
    </source>
</evidence>
<dbReference type="EC" id="2.1.1.77" evidence="3"/>
<dbReference type="CDD" id="cd02440">
    <property type="entry name" value="AdoMet_MTases"/>
    <property type="match status" value="1"/>
</dbReference>
<evidence type="ECO:0000256" key="11">
    <source>
        <dbReference type="ARBA" id="ARBA00031350"/>
    </source>
</evidence>
<comment type="subcellular location">
    <subcellularLocation>
        <location evidence="1">Cytoplasm</location>
    </subcellularLocation>
</comment>
<evidence type="ECO:0000256" key="9">
    <source>
        <dbReference type="ARBA" id="ARBA00030757"/>
    </source>
</evidence>
<dbReference type="InterPro" id="IPR000682">
    <property type="entry name" value="PCMT"/>
</dbReference>
<keyword evidence="13" id="KW-1185">Reference proteome</keyword>
<dbReference type="GO" id="GO:0005737">
    <property type="term" value="C:cytoplasm"/>
    <property type="evidence" value="ECO:0007669"/>
    <property type="project" value="UniProtKB-SubCell"/>
</dbReference>
<sequence>MHTRLRPRRGGIEVGRSTWQAVRYRERVQTLTQYLLDEQVIDPRAWNSRAWLTGLHEVPRHTFVPERAWASAFTTTGSSHLIDKHADASDWWNTVYGNYSLITQRAEGNAEIDDTTAEPTCSLSCPAISMAFLDLLDVCDHHRVLEIGTGTGWTAAMLAWRLGARNVVTVEVDKALAETARANLANVVEQPEVITGDGVDGFPSHAPYDRVHVTCGVRDIPHAWIEQTRPGGQIVLPYMPIGGAFGHQLRLDVLDPEGAIGRFTGGGGFMMLRDQRTGPPRDEVTAAPGAPSTTRMDPRLIAEASGGGQLAIAALTPGLTVDTAWTQTADGWAYTATLFTDSALASCTALRGADEYTVVQHGDTRLWDQAVGAYLWWLGKGRPGPDRFGISVDAERQWIWLDEPCNELS</sequence>
<evidence type="ECO:0000256" key="2">
    <source>
        <dbReference type="ARBA" id="ARBA00005369"/>
    </source>
</evidence>
<protein>
    <recommendedName>
        <fullName evidence="4">Protein-L-isoaspartate O-methyltransferase</fullName>
        <ecNumber evidence="3">2.1.1.77</ecNumber>
    </recommendedName>
    <alternativeName>
        <fullName evidence="11">L-isoaspartyl protein carboxyl methyltransferase</fullName>
    </alternativeName>
    <alternativeName>
        <fullName evidence="9">Protein L-isoaspartyl methyltransferase</fullName>
    </alternativeName>
    <alternativeName>
        <fullName evidence="10">Protein-beta-aspartate methyltransferase</fullName>
    </alternativeName>
</protein>
<dbReference type="PANTHER" id="PTHR11579:SF0">
    <property type="entry name" value="PROTEIN-L-ISOASPARTATE(D-ASPARTATE) O-METHYLTRANSFERASE"/>
    <property type="match status" value="1"/>
</dbReference>
<name>A0A4R5C4H2_9ACTN</name>
<evidence type="ECO:0000256" key="4">
    <source>
        <dbReference type="ARBA" id="ARBA00013346"/>
    </source>
</evidence>
<organism evidence="12 13">
    <name type="scientific">Actinomadura rubrisoli</name>
    <dbReference type="NCBI Taxonomy" id="2530368"/>
    <lineage>
        <taxon>Bacteria</taxon>
        <taxon>Bacillati</taxon>
        <taxon>Actinomycetota</taxon>
        <taxon>Actinomycetes</taxon>
        <taxon>Streptosporangiales</taxon>
        <taxon>Thermomonosporaceae</taxon>
        <taxon>Actinomadura</taxon>
    </lineage>
</organism>
<accession>A0A4R5C4H2</accession>
<dbReference type="OrthoDB" id="3501659at2"/>
<dbReference type="GO" id="GO:0004719">
    <property type="term" value="F:protein-L-isoaspartate (D-aspartate) O-methyltransferase activity"/>
    <property type="evidence" value="ECO:0007669"/>
    <property type="project" value="UniProtKB-EC"/>
</dbReference>
<dbReference type="InterPro" id="IPR029063">
    <property type="entry name" value="SAM-dependent_MTases_sf"/>
</dbReference>
<dbReference type="Pfam" id="PF01135">
    <property type="entry name" value="PCMT"/>
    <property type="match status" value="1"/>
</dbReference>
<keyword evidence="7 12" id="KW-0808">Transferase</keyword>